<dbReference type="AlphaFoldDB" id="A0AAE4MHU1"/>
<keyword evidence="5" id="KW-0694">RNA-binding</keyword>
<accession>A0AAE4MHU1</accession>
<name>A0AAE4MHU1_9EURY</name>
<keyword evidence="2 5" id="KW-0963">Cytoplasm</keyword>
<gene>
    <name evidence="5" type="primary">srp19</name>
    <name evidence="6" type="ORF">McpCs1_11080</name>
</gene>
<evidence type="ECO:0000256" key="3">
    <source>
        <dbReference type="ARBA" id="ARBA00023135"/>
    </source>
</evidence>
<evidence type="ECO:0000313" key="7">
    <source>
        <dbReference type="Proteomes" id="UP001283212"/>
    </source>
</evidence>
<comment type="caution">
    <text evidence="6">The sequence shown here is derived from an EMBL/GenBank/DDBJ whole genome shotgun (WGS) entry which is preliminary data.</text>
</comment>
<dbReference type="Proteomes" id="UP001283212">
    <property type="component" value="Unassembled WGS sequence"/>
</dbReference>
<evidence type="ECO:0000313" key="6">
    <source>
        <dbReference type="EMBL" id="MDV0443728.1"/>
    </source>
</evidence>
<dbReference type="InterPro" id="IPR002778">
    <property type="entry name" value="Signal_recog_particle_SRP19"/>
</dbReference>
<keyword evidence="7" id="KW-1185">Reference proteome</keyword>
<evidence type="ECO:0000256" key="4">
    <source>
        <dbReference type="ARBA" id="ARBA00023274"/>
    </source>
</evidence>
<dbReference type="GO" id="GO:0048500">
    <property type="term" value="C:signal recognition particle"/>
    <property type="evidence" value="ECO:0007669"/>
    <property type="project" value="UniProtKB-UniRule"/>
</dbReference>
<dbReference type="HAMAP" id="MF_00305">
    <property type="entry name" value="SRP19"/>
    <property type="match status" value="1"/>
</dbReference>
<evidence type="ECO:0000256" key="5">
    <source>
        <dbReference type="HAMAP-Rule" id="MF_00305"/>
    </source>
</evidence>
<dbReference type="PANTHER" id="PTHR17453:SF0">
    <property type="entry name" value="SIGNAL RECOGNITION PARTICLE 19 KDA PROTEIN"/>
    <property type="match status" value="1"/>
</dbReference>
<dbReference type="GO" id="GO:0006617">
    <property type="term" value="P:SRP-dependent cotranslational protein targeting to membrane, signal sequence recognition"/>
    <property type="evidence" value="ECO:0007669"/>
    <property type="project" value="TreeGrafter"/>
</dbReference>
<comment type="function">
    <text evidence="5">Involved in targeting and insertion of nascent membrane proteins into the cytoplasmic membrane. Binds directly to 7S RNA and mediates binding of the 54 kDa subunit of the SRP.</text>
</comment>
<dbReference type="RefSeq" id="WP_338096248.1">
    <property type="nucleotide sequence ID" value="NZ_JAWDKB010000004.1"/>
</dbReference>
<dbReference type="PANTHER" id="PTHR17453">
    <property type="entry name" value="SIGNAL RECOGNITION PARTICLE 19 KD PROTEIN"/>
    <property type="match status" value="1"/>
</dbReference>
<dbReference type="InterPro" id="IPR036521">
    <property type="entry name" value="SRP19-like_sf"/>
</dbReference>
<protein>
    <recommendedName>
        <fullName evidence="5">Signal recognition particle 19 kDa protein</fullName>
        <shortName evidence="5">SRP19</shortName>
    </recommendedName>
</protein>
<evidence type="ECO:0000256" key="1">
    <source>
        <dbReference type="ARBA" id="ARBA00004496"/>
    </source>
</evidence>
<keyword evidence="3 5" id="KW-0733">Signal recognition particle</keyword>
<proteinExistence type="inferred from homology"/>
<reference evidence="6 7" key="1">
    <citation type="submission" date="2023-06" db="EMBL/GenBank/DDBJ databases">
        <title>Genome sequence of Methancorpusculaceae sp. Cs1.</title>
        <authorList>
            <person name="Protasov E."/>
            <person name="Platt K."/>
            <person name="Poehlein A."/>
            <person name="Daniel R."/>
            <person name="Brune A."/>
        </authorList>
    </citation>
    <scope>NUCLEOTIDE SEQUENCE [LARGE SCALE GENOMIC DNA]</scope>
    <source>
        <strain evidence="6 7">Cs1</strain>
    </source>
</reference>
<comment type="subcellular location">
    <subcellularLocation>
        <location evidence="1 5">Cytoplasm</location>
    </subcellularLocation>
</comment>
<organism evidence="6 7">
    <name type="scientific">Methanorbis rubei</name>
    <dbReference type="NCBI Taxonomy" id="3028300"/>
    <lineage>
        <taxon>Archaea</taxon>
        <taxon>Methanobacteriati</taxon>
        <taxon>Methanobacteriota</taxon>
        <taxon>Stenosarchaea group</taxon>
        <taxon>Methanomicrobia</taxon>
        <taxon>Methanomicrobiales</taxon>
        <taxon>Methanocorpusculaceae</taxon>
        <taxon>Methanorbis</taxon>
    </lineage>
</organism>
<dbReference type="EMBL" id="JAWDKB010000004">
    <property type="protein sequence ID" value="MDV0443728.1"/>
    <property type="molecule type" value="Genomic_DNA"/>
</dbReference>
<dbReference type="InterPro" id="IPR022938">
    <property type="entry name" value="SRP19_arc-type"/>
</dbReference>
<comment type="similarity">
    <text evidence="5">Belongs to the SRP19 family.</text>
</comment>
<keyword evidence="4 5" id="KW-0687">Ribonucleoprotein</keyword>
<dbReference type="Gene3D" id="3.30.56.30">
    <property type="entry name" value="Signal recognition particle, SRP19-like subunit"/>
    <property type="match status" value="1"/>
</dbReference>
<sequence length="90" mass="10186">MAIRFLYPCYFNAGLTRAQGRRVAKTLAVASPNLAQVARAVKQCSVTVLDEERDIMHPAHWFSREGRLRVEYEGSKEELLQKVAHKLSGN</sequence>
<dbReference type="SUPFAM" id="SSF69695">
    <property type="entry name" value="SRP19"/>
    <property type="match status" value="1"/>
</dbReference>
<dbReference type="GO" id="GO:0008312">
    <property type="term" value="F:7S RNA binding"/>
    <property type="evidence" value="ECO:0007669"/>
    <property type="project" value="UniProtKB-UniRule"/>
</dbReference>
<evidence type="ECO:0000256" key="2">
    <source>
        <dbReference type="ARBA" id="ARBA00022490"/>
    </source>
</evidence>
<comment type="subunit">
    <text evidence="5">Part of the signal recognition particle protein translocation system, which is composed of SRP and FtsY. Archaeal SRP consists of a 7S RNA molecule of 300 nucleotides and two protein subunits: SRP54 and SRP19.</text>
</comment>
<dbReference type="Pfam" id="PF01922">
    <property type="entry name" value="SRP19"/>
    <property type="match status" value="1"/>
</dbReference>